<gene>
    <name evidence="2" type="ORF">Theos_1702</name>
</gene>
<keyword evidence="3" id="KW-1185">Reference proteome</keyword>
<evidence type="ECO:0000256" key="1">
    <source>
        <dbReference type="SAM" id="SignalP"/>
    </source>
</evidence>
<accession>K7QXW4</accession>
<organism evidence="2 3">
    <name type="scientific">Thermus oshimai JL-2</name>
    <dbReference type="NCBI Taxonomy" id="751945"/>
    <lineage>
        <taxon>Bacteria</taxon>
        <taxon>Thermotogati</taxon>
        <taxon>Deinococcota</taxon>
        <taxon>Deinococci</taxon>
        <taxon>Thermales</taxon>
        <taxon>Thermaceae</taxon>
        <taxon>Thermus</taxon>
    </lineage>
</organism>
<dbReference type="HOGENOM" id="CLU_120483_1_0_0"/>
<proteinExistence type="predicted"/>
<dbReference type="CDD" id="cd17511">
    <property type="entry name" value="YbjN_AmyR-like"/>
    <property type="match status" value="1"/>
</dbReference>
<evidence type="ECO:0000313" key="3">
    <source>
        <dbReference type="Proteomes" id="UP000000211"/>
    </source>
</evidence>
<dbReference type="InterPro" id="IPR019660">
    <property type="entry name" value="Put_sensory_transdc_reg_YbjN"/>
</dbReference>
<dbReference type="PATRIC" id="fig|751945.3.peg.1673"/>
<dbReference type="OrthoDB" id="33037at2"/>
<evidence type="ECO:0000313" key="2">
    <source>
        <dbReference type="EMBL" id="AFV76723.1"/>
    </source>
</evidence>
<dbReference type="eggNOG" id="ENOG5033CUQ">
    <property type="taxonomic scope" value="Bacteria"/>
</dbReference>
<name>K7QXW4_THEOS</name>
<feature type="chain" id="PRO_5003912199" description="Bacterial sensory transduction regulator" evidence="1">
    <location>
        <begin position="17"/>
        <end position="149"/>
    </location>
</feature>
<dbReference type="KEGG" id="tos:Theos_1702"/>
<dbReference type="EMBL" id="CP003249">
    <property type="protein sequence ID" value="AFV76723.1"/>
    <property type="molecule type" value="Genomic_DNA"/>
</dbReference>
<feature type="signal peptide" evidence="1">
    <location>
        <begin position="1"/>
        <end position="16"/>
    </location>
</feature>
<evidence type="ECO:0008006" key="4">
    <source>
        <dbReference type="Google" id="ProtNLM"/>
    </source>
</evidence>
<dbReference type="RefSeq" id="WP_016329902.1">
    <property type="nucleotide sequence ID" value="NC_019386.1"/>
</dbReference>
<sequence length="149" mass="16264">MRILLFLLALAPLALAQGVVKGVTEAEVAALLKEAGIPYERTEPGRFRLEMAGLDKVWLSLEYCQGSSCGVLLLAAGFTLEEPPALEDLNLWNGEALLSRAYLDEEGAAWVESDLDLTGGVSREAVKVFLQTFAQETLPDFMEFIGFKP</sequence>
<dbReference type="AlphaFoldDB" id="K7QXW4"/>
<protein>
    <recommendedName>
        <fullName evidence="4">Bacterial sensory transduction regulator</fullName>
    </recommendedName>
</protein>
<reference evidence="2 3" key="1">
    <citation type="journal article" date="2013" name="Genome Announc.">
        <title>Whole Genome Sequencing of Thermus oshimai JL-2 and Thermus thermophilus JL-18, Incomplete Denitrifiers from the United States Great Basin.</title>
        <authorList>
            <person name="Murugapiran S.K."/>
            <person name="Huntemann M."/>
            <person name="Wei C.L."/>
            <person name="Han J."/>
            <person name="Detter J.C."/>
            <person name="Han C.S."/>
            <person name="Erkkila T.H."/>
            <person name="Teshima H."/>
            <person name="Chen A."/>
            <person name="Kyrpides N."/>
            <person name="Mavrommatis K."/>
            <person name="Markowitz V."/>
            <person name="Szeto E."/>
            <person name="Ivanova N."/>
            <person name="Pagani I."/>
            <person name="Lam J."/>
            <person name="McDonald A.I."/>
            <person name="Dodsworth J.A."/>
            <person name="Pati A."/>
            <person name="Goodwin L."/>
            <person name="Peters L."/>
            <person name="Pitluck S."/>
            <person name="Woyke T."/>
            <person name="Hedlund B.P."/>
        </authorList>
    </citation>
    <scope>NUCLEOTIDE SEQUENCE</scope>
    <source>
        <strain evidence="2 3">JL-2</strain>
    </source>
</reference>
<dbReference type="Pfam" id="PF10722">
    <property type="entry name" value="YbjN"/>
    <property type="match status" value="1"/>
</dbReference>
<dbReference type="Proteomes" id="UP000000211">
    <property type="component" value="Chromosome"/>
</dbReference>
<keyword evidence="1" id="KW-0732">Signal</keyword>